<evidence type="ECO:0000256" key="8">
    <source>
        <dbReference type="SAM" id="Phobius"/>
    </source>
</evidence>
<feature type="domain" description="ABC3 transporter permease C-terminal" evidence="9">
    <location>
        <begin position="299"/>
        <end position="388"/>
    </location>
</feature>
<comment type="subcellular location">
    <subcellularLocation>
        <location evidence="1">Cell membrane</location>
        <topology evidence="1">Multi-pass membrane protein</topology>
    </subcellularLocation>
</comment>
<dbReference type="GO" id="GO:0005886">
    <property type="term" value="C:plasma membrane"/>
    <property type="evidence" value="ECO:0007669"/>
    <property type="project" value="UniProtKB-SubCell"/>
</dbReference>
<keyword evidence="5 8" id="KW-0472">Membrane</keyword>
<evidence type="ECO:0000313" key="10">
    <source>
        <dbReference type="EMBL" id="MBB2994476.1"/>
    </source>
</evidence>
<keyword evidence="4 8" id="KW-1133">Transmembrane helix</keyword>
<feature type="transmembrane region" description="Helical" evidence="8">
    <location>
        <begin position="295"/>
        <end position="316"/>
    </location>
</feature>
<dbReference type="GO" id="GO:0022857">
    <property type="term" value="F:transmembrane transporter activity"/>
    <property type="evidence" value="ECO:0007669"/>
    <property type="project" value="TreeGrafter"/>
</dbReference>
<comment type="similarity">
    <text evidence="6">Belongs to the ABC-4 integral membrane protein family.</text>
</comment>
<name>A0A839QKB7_9MICC</name>
<reference evidence="10 11" key="1">
    <citation type="submission" date="2020-08" db="EMBL/GenBank/DDBJ databases">
        <title>Sequencing the genomes of 1000 actinobacteria strains.</title>
        <authorList>
            <person name="Klenk H.-P."/>
        </authorList>
    </citation>
    <scope>NUCLEOTIDE SEQUENCE [LARGE SCALE GENOMIC DNA]</scope>
    <source>
        <strain evidence="10 11">DSM 22826</strain>
    </source>
</reference>
<organism evidence="10 11">
    <name type="scientific">Paeniglutamicibacter cryotolerans</name>
    <dbReference type="NCBI Taxonomy" id="670079"/>
    <lineage>
        <taxon>Bacteria</taxon>
        <taxon>Bacillati</taxon>
        <taxon>Actinomycetota</taxon>
        <taxon>Actinomycetes</taxon>
        <taxon>Micrococcales</taxon>
        <taxon>Micrococcaceae</taxon>
        <taxon>Paeniglutamicibacter</taxon>
    </lineage>
</organism>
<evidence type="ECO:0000256" key="2">
    <source>
        <dbReference type="ARBA" id="ARBA00022475"/>
    </source>
</evidence>
<dbReference type="AlphaFoldDB" id="A0A839QKB7"/>
<keyword evidence="11" id="KW-1185">Reference proteome</keyword>
<feature type="transmembrane region" description="Helical" evidence="8">
    <location>
        <begin position="351"/>
        <end position="372"/>
    </location>
</feature>
<comment type="caution">
    <text evidence="10">The sequence shown here is derived from an EMBL/GenBank/DDBJ whole genome shotgun (WGS) entry which is preliminary data.</text>
</comment>
<feature type="compositionally biased region" description="Polar residues" evidence="7">
    <location>
        <begin position="123"/>
        <end position="137"/>
    </location>
</feature>
<feature type="transmembrane region" description="Helical" evidence="8">
    <location>
        <begin position="421"/>
        <end position="441"/>
    </location>
</feature>
<evidence type="ECO:0000256" key="4">
    <source>
        <dbReference type="ARBA" id="ARBA00022989"/>
    </source>
</evidence>
<accession>A0A839QKB7</accession>
<gene>
    <name evidence="10" type="ORF">E9229_000667</name>
</gene>
<evidence type="ECO:0000256" key="7">
    <source>
        <dbReference type="SAM" id="MobiDB-lite"/>
    </source>
</evidence>
<feature type="region of interest" description="Disordered" evidence="7">
    <location>
        <begin position="42"/>
        <end position="82"/>
    </location>
</feature>
<dbReference type="PANTHER" id="PTHR30572">
    <property type="entry name" value="MEMBRANE COMPONENT OF TRANSPORTER-RELATED"/>
    <property type="match status" value="1"/>
</dbReference>
<dbReference type="InterPro" id="IPR050250">
    <property type="entry name" value="Macrolide_Exporter_MacB"/>
</dbReference>
<protein>
    <submittedName>
        <fullName evidence="10">ABC-type antimicrobial peptide transport system permease subunit</fullName>
    </submittedName>
</protein>
<dbReference type="PANTHER" id="PTHR30572:SF4">
    <property type="entry name" value="ABC TRANSPORTER PERMEASE YTRF"/>
    <property type="match status" value="1"/>
</dbReference>
<dbReference type="EMBL" id="JACHVS010000001">
    <property type="protein sequence ID" value="MBB2994476.1"/>
    <property type="molecule type" value="Genomic_DNA"/>
</dbReference>
<evidence type="ECO:0000256" key="6">
    <source>
        <dbReference type="ARBA" id="ARBA00038076"/>
    </source>
</evidence>
<dbReference type="InterPro" id="IPR003838">
    <property type="entry name" value="ABC3_permease_C"/>
</dbReference>
<sequence length="459" mass="45601">MALGIALVMIVNSLSTGVRTAQSEALSSVYGFGTDITITAAPQAPANGERPSGSRFEFGSREGSATGHRTTEVAKSRLTTGRGSTSFKSTALKTVQGSTGVAAASGVLSLNNVTFNDEIPSRSEGSTMGSPSGNAQRQGPGGGGAFNVDSFTVMGVDAEGATVGPLASATLSSGRLLGADDAGKYNVVLDAAYATSSDLALKDKLSIGGTNFTGTGAEAETASNSYTPLDVAQKLSDKAGMASTLYVLADNADKVSALKADLANVLPDNTINTQADLGSTVTGSLSTASGLVASLGTWLSVAVLGVAFLLAILLTLSGVSRRTREFGTLKAIGWRNTSIVKQVAGESLIQSLIGGVIGIVAGVAGILIVNLFSPTLTAAAASSTQGSGFMGGGAGSGGERGGGAAAQAVATAADVVLHLPFSVNLMALAVAVAGGLLARILGGWRAARLRPAEALRSVA</sequence>
<dbReference type="Proteomes" id="UP000523000">
    <property type="component" value="Unassembled WGS sequence"/>
</dbReference>
<feature type="region of interest" description="Disordered" evidence="7">
    <location>
        <begin position="118"/>
        <end position="146"/>
    </location>
</feature>
<evidence type="ECO:0000313" key="11">
    <source>
        <dbReference type="Proteomes" id="UP000523000"/>
    </source>
</evidence>
<evidence type="ECO:0000259" key="9">
    <source>
        <dbReference type="Pfam" id="PF02687"/>
    </source>
</evidence>
<evidence type="ECO:0000256" key="5">
    <source>
        <dbReference type="ARBA" id="ARBA00023136"/>
    </source>
</evidence>
<keyword evidence="3 8" id="KW-0812">Transmembrane</keyword>
<keyword evidence="2" id="KW-1003">Cell membrane</keyword>
<proteinExistence type="inferred from homology"/>
<evidence type="ECO:0000256" key="3">
    <source>
        <dbReference type="ARBA" id="ARBA00022692"/>
    </source>
</evidence>
<dbReference type="Pfam" id="PF02687">
    <property type="entry name" value="FtsX"/>
    <property type="match status" value="1"/>
</dbReference>
<evidence type="ECO:0000256" key="1">
    <source>
        <dbReference type="ARBA" id="ARBA00004651"/>
    </source>
</evidence>